<comment type="caution">
    <text evidence="2">The sequence shown here is derived from an EMBL/GenBank/DDBJ whole genome shotgun (WGS) entry which is preliminary data.</text>
</comment>
<dbReference type="EMBL" id="BAYM01000061">
    <property type="protein sequence ID" value="GAN36274.1"/>
    <property type="molecule type" value="Genomic_DNA"/>
</dbReference>
<evidence type="ECO:0000256" key="1">
    <source>
        <dbReference type="SAM" id="MobiDB-lite"/>
    </source>
</evidence>
<dbReference type="AlphaFoldDB" id="A0A0C9PW35"/>
<name>A0A0C9PW35_LACPA</name>
<dbReference type="RefSeq" id="WP_045625542.1">
    <property type="nucleotide sequence ID" value="NZ_BAYM01000061.1"/>
</dbReference>
<feature type="region of interest" description="Disordered" evidence="1">
    <location>
        <begin position="208"/>
        <end position="276"/>
    </location>
</feature>
<evidence type="ECO:0000313" key="3">
    <source>
        <dbReference type="Proteomes" id="UP000032552"/>
    </source>
</evidence>
<organism evidence="2 3">
    <name type="scientific">Lacticaseibacillus paracasei NRIC 0644</name>
    <dbReference type="NCBI Taxonomy" id="1435038"/>
    <lineage>
        <taxon>Bacteria</taxon>
        <taxon>Bacillati</taxon>
        <taxon>Bacillota</taxon>
        <taxon>Bacilli</taxon>
        <taxon>Lactobacillales</taxon>
        <taxon>Lactobacillaceae</taxon>
        <taxon>Lacticaseibacillus</taxon>
    </lineage>
</organism>
<proteinExistence type="predicted"/>
<sequence length="276" mass="29320">MKRRTLFSIIVITLTAGFFTLFYGMHSTWTDTRSAQAVQAATDQVNDLFKDQSHQLPSDQLNKQAIAAAETKLQQARQKANDADHVAALASAQADVDAAKHMLIVKDAVAQNPTKLDELKTLSDESQQALTELAKQKPTFVQTYQKRVTQLSDQEAAVAKIASLFSDTDFKTPKPNLSSAQVQAALAAVEKLDNKQFADQVMPLISTAQDATAGEDSRDTEPSASSVLPSSADSSQPSVADSSSQASSSTASSSESEQSQASSSTSTATSSSSQNP</sequence>
<feature type="compositionally biased region" description="Low complexity" evidence="1">
    <location>
        <begin position="223"/>
        <end position="276"/>
    </location>
</feature>
<reference evidence="3" key="1">
    <citation type="submission" date="2014-05" db="EMBL/GenBank/DDBJ databases">
        <title>Whole genome sequencing of Lactobacillus casei NRIC0644.</title>
        <authorList>
            <person name="Atarashi H."/>
            <person name="Yoshida Y."/>
            <person name="Fujimura S."/>
            <person name="Tanaka N."/>
            <person name="Shiwa Y."/>
            <person name="Yoshikawa H."/>
            <person name="Okada S."/>
            <person name="Nakagawa J."/>
        </authorList>
    </citation>
    <scope>NUCLEOTIDE SEQUENCE [LARGE SCALE GENOMIC DNA]</scope>
    <source>
        <strain evidence="3">NRIC0644</strain>
    </source>
</reference>
<gene>
    <name evidence="2" type="ORF">LC0644_0863</name>
</gene>
<protein>
    <submittedName>
        <fullName evidence="2">Uncharacterized protein</fullName>
    </submittedName>
</protein>
<dbReference type="Proteomes" id="UP000032552">
    <property type="component" value="Unassembled WGS sequence"/>
</dbReference>
<accession>A0A0C9PW35</accession>
<evidence type="ECO:0000313" key="2">
    <source>
        <dbReference type="EMBL" id="GAN36274.1"/>
    </source>
</evidence>